<gene>
    <name evidence="2" type="ORF">NVV95_15455</name>
</gene>
<protein>
    <submittedName>
        <fullName evidence="2">Siderophore-interacting protein</fullName>
    </submittedName>
</protein>
<feature type="domain" description="FAD-binding FR-type" evidence="1">
    <location>
        <begin position="14"/>
        <end position="160"/>
    </location>
</feature>
<dbReference type="Gene3D" id="2.40.30.10">
    <property type="entry name" value="Translation factors"/>
    <property type="match status" value="1"/>
</dbReference>
<dbReference type="EMBL" id="JANTEZ010000006">
    <property type="protein sequence ID" value="MCS5715944.1"/>
    <property type="molecule type" value="Genomic_DNA"/>
</dbReference>
<dbReference type="Gene3D" id="3.40.50.80">
    <property type="entry name" value="Nucleotide-binding domain of ferredoxin-NADP reductase (FNR) module"/>
    <property type="match status" value="1"/>
</dbReference>
<dbReference type="InterPro" id="IPR017927">
    <property type="entry name" value="FAD-bd_FR_type"/>
</dbReference>
<proteinExistence type="predicted"/>
<dbReference type="InterPro" id="IPR017938">
    <property type="entry name" value="Riboflavin_synthase-like_b-brl"/>
</dbReference>
<dbReference type="InterPro" id="IPR039261">
    <property type="entry name" value="FNR_nucleotide-bd"/>
</dbReference>
<name>A0ABT2GI95_9MICO</name>
<dbReference type="CDD" id="cd06193">
    <property type="entry name" value="siderophore_interacting"/>
    <property type="match status" value="1"/>
</dbReference>
<dbReference type="PANTHER" id="PTHR30157">
    <property type="entry name" value="FERRIC REDUCTASE, NADPH-DEPENDENT"/>
    <property type="match status" value="1"/>
</dbReference>
<dbReference type="InterPro" id="IPR013113">
    <property type="entry name" value="SIP_FAD-bd"/>
</dbReference>
<dbReference type="RefSeq" id="WP_259487442.1">
    <property type="nucleotide sequence ID" value="NZ_JANTEZ010000006.1"/>
</dbReference>
<sequence>MPAPFDRPTTHHLPALRPLTVVGVTRVTPVFARVTLTGPELDDFPATGPDDHVKVFFPDPTTGVLTVPTPRIPAAGPTTRQAPGDAPAPIHPPAKIHPPATIHPRDYTPRTFRPATPKRPAELDLDVLLHGDGIASTWAASARPGDPLAVGGPRISKGLPLDATGVLLLGDESALPAIARWLEQLPAATPVSVLLEVDDARARAYFPDELRMRADILWLLREHGPGQLLAALRGLGPLDDGTFVFGAGEADALVPLRQHLRKELALPAARVALNGYWRRS</sequence>
<dbReference type="Pfam" id="PF04954">
    <property type="entry name" value="SIP"/>
    <property type="match status" value="1"/>
</dbReference>
<keyword evidence="3" id="KW-1185">Reference proteome</keyword>
<dbReference type="InterPro" id="IPR007037">
    <property type="entry name" value="SIP_rossman_dom"/>
</dbReference>
<evidence type="ECO:0000313" key="3">
    <source>
        <dbReference type="Proteomes" id="UP001165580"/>
    </source>
</evidence>
<reference evidence="2" key="1">
    <citation type="submission" date="2022-08" db="EMBL/GenBank/DDBJ databases">
        <authorList>
            <person name="Deng Y."/>
            <person name="Han X.-F."/>
            <person name="Zhang Y.-Q."/>
        </authorList>
    </citation>
    <scope>NUCLEOTIDE SEQUENCE</scope>
    <source>
        <strain evidence="2">CPCC 205716</strain>
    </source>
</reference>
<dbReference type="PANTHER" id="PTHR30157:SF0">
    <property type="entry name" value="NADPH-DEPENDENT FERRIC-CHELATE REDUCTASE"/>
    <property type="match status" value="1"/>
</dbReference>
<evidence type="ECO:0000313" key="2">
    <source>
        <dbReference type="EMBL" id="MCS5715944.1"/>
    </source>
</evidence>
<organism evidence="2 3">
    <name type="scientific">Herbiconiux gentiana</name>
    <dbReference type="NCBI Taxonomy" id="2970912"/>
    <lineage>
        <taxon>Bacteria</taxon>
        <taxon>Bacillati</taxon>
        <taxon>Actinomycetota</taxon>
        <taxon>Actinomycetes</taxon>
        <taxon>Micrococcales</taxon>
        <taxon>Microbacteriaceae</taxon>
        <taxon>Herbiconiux</taxon>
    </lineage>
</organism>
<dbReference type="Proteomes" id="UP001165580">
    <property type="component" value="Unassembled WGS sequence"/>
</dbReference>
<comment type="caution">
    <text evidence="2">The sequence shown here is derived from an EMBL/GenBank/DDBJ whole genome shotgun (WGS) entry which is preliminary data.</text>
</comment>
<evidence type="ECO:0000259" key="1">
    <source>
        <dbReference type="PROSITE" id="PS51384"/>
    </source>
</evidence>
<dbReference type="InterPro" id="IPR039374">
    <property type="entry name" value="SIP_fam"/>
</dbReference>
<dbReference type="PROSITE" id="PS51384">
    <property type="entry name" value="FAD_FR"/>
    <property type="match status" value="1"/>
</dbReference>
<accession>A0ABT2GI95</accession>
<dbReference type="Pfam" id="PF08021">
    <property type="entry name" value="FAD_binding_9"/>
    <property type="match status" value="1"/>
</dbReference>
<dbReference type="SUPFAM" id="SSF63380">
    <property type="entry name" value="Riboflavin synthase domain-like"/>
    <property type="match status" value="1"/>
</dbReference>